<evidence type="ECO:0000313" key="13">
    <source>
        <dbReference type="EMBL" id="GLS19436.1"/>
    </source>
</evidence>
<keyword evidence="11" id="KW-0175">Coiled coil</keyword>
<name>A0ABQ6CGH3_9HYPH</name>
<dbReference type="RefSeq" id="WP_284312372.1">
    <property type="nucleotide sequence ID" value="NZ_BSPC01000023.1"/>
</dbReference>
<dbReference type="SUPFAM" id="SSF144083">
    <property type="entry name" value="Magnesium transport protein CorA, transmembrane region"/>
    <property type="match status" value="1"/>
</dbReference>
<keyword evidence="3" id="KW-0813">Transport</keyword>
<comment type="caution">
    <text evidence="13">The sequence shown here is derived from an EMBL/GenBank/DDBJ whole genome shotgun (WGS) entry which is preliminary data.</text>
</comment>
<dbReference type="Gene3D" id="1.20.58.340">
    <property type="entry name" value="Magnesium transport protein CorA, transmembrane region"/>
    <property type="match status" value="2"/>
</dbReference>
<dbReference type="InterPro" id="IPR045861">
    <property type="entry name" value="CorA_cytoplasmic_dom"/>
</dbReference>
<feature type="transmembrane region" description="Helical" evidence="12">
    <location>
        <begin position="315"/>
        <end position="335"/>
    </location>
</feature>
<accession>A0ABQ6CGH3</accession>
<dbReference type="PANTHER" id="PTHR46494">
    <property type="entry name" value="CORA FAMILY METAL ION TRANSPORTER (EUROFUNG)"/>
    <property type="match status" value="1"/>
</dbReference>
<keyword evidence="8 12" id="KW-1133">Transmembrane helix</keyword>
<evidence type="ECO:0000256" key="12">
    <source>
        <dbReference type="SAM" id="Phobius"/>
    </source>
</evidence>
<evidence type="ECO:0000256" key="2">
    <source>
        <dbReference type="ARBA" id="ARBA00009765"/>
    </source>
</evidence>
<dbReference type="EMBL" id="BSPC01000023">
    <property type="protein sequence ID" value="GLS19436.1"/>
    <property type="molecule type" value="Genomic_DNA"/>
</dbReference>
<feature type="transmembrane region" description="Helical" evidence="12">
    <location>
        <begin position="281"/>
        <end position="303"/>
    </location>
</feature>
<gene>
    <name evidence="13" type="ORF">GCM10007874_24530</name>
</gene>
<evidence type="ECO:0000256" key="10">
    <source>
        <dbReference type="ARBA" id="ARBA00023136"/>
    </source>
</evidence>
<keyword evidence="14" id="KW-1185">Reference proteome</keyword>
<evidence type="ECO:0000256" key="9">
    <source>
        <dbReference type="ARBA" id="ARBA00023065"/>
    </source>
</evidence>
<evidence type="ECO:0000313" key="14">
    <source>
        <dbReference type="Proteomes" id="UP001156882"/>
    </source>
</evidence>
<keyword evidence="6 12" id="KW-0812">Transmembrane</keyword>
<evidence type="ECO:0000256" key="5">
    <source>
        <dbReference type="ARBA" id="ARBA00022519"/>
    </source>
</evidence>
<dbReference type="Pfam" id="PF01544">
    <property type="entry name" value="CorA"/>
    <property type="match status" value="1"/>
</dbReference>
<organism evidence="13 14">
    <name type="scientific">Labrys miyagiensis</name>
    <dbReference type="NCBI Taxonomy" id="346912"/>
    <lineage>
        <taxon>Bacteria</taxon>
        <taxon>Pseudomonadati</taxon>
        <taxon>Pseudomonadota</taxon>
        <taxon>Alphaproteobacteria</taxon>
        <taxon>Hyphomicrobiales</taxon>
        <taxon>Xanthobacteraceae</taxon>
        <taxon>Labrys</taxon>
    </lineage>
</organism>
<keyword evidence="5" id="KW-0997">Cell inner membrane</keyword>
<keyword evidence="7" id="KW-0862">Zinc</keyword>
<evidence type="ECO:0000256" key="4">
    <source>
        <dbReference type="ARBA" id="ARBA00022475"/>
    </source>
</evidence>
<keyword evidence="9" id="KW-0406">Ion transport</keyword>
<evidence type="ECO:0000256" key="3">
    <source>
        <dbReference type="ARBA" id="ARBA00022448"/>
    </source>
</evidence>
<evidence type="ECO:0000256" key="8">
    <source>
        <dbReference type="ARBA" id="ARBA00022989"/>
    </source>
</evidence>
<dbReference type="PANTHER" id="PTHR46494:SF3">
    <property type="entry name" value="ZINC TRANSPORT PROTEIN ZNTB"/>
    <property type="match status" value="1"/>
</dbReference>
<keyword evidence="4" id="KW-1003">Cell membrane</keyword>
<feature type="coiled-coil region" evidence="11">
    <location>
        <begin position="241"/>
        <end position="268"/>
    </location>
</feature>
<keyword evidence="10 12" id="KW-0472">Membrane</keyword>
<dbReference type="InterPro" id="IPR045863">
    <property type="entry name" value="CorA_TM1_TM2"/>
</dbReference>
<evidence type="ECO:0000256" key="6">
    <source>
        <dbReference type="ARBA" id="ARBA00022692"/>
    </source>
</evidence>
<evidence type="ECO:0000256" key="1">
    <source>
        <dbReference type="ARBA" id="ARBA00004651"/>
    </source>
</evidence>
<sequence length="344" mass="38435">MDNIRQERLPGTNFVPVAISGLVWAYRFREGYAPEALEAGDVPGALLAEDGWLWLHFSLTDRLARDWISSLEQLPEEVRSLFMASDEPLGLQAGGDVIYGVIADFHSELAGESDHIGRLRFALSERLVISGRRHPLRSVEEIHRAVQGGLNLPVAGQLIETIIDRFCDAVARRVAAMTDELDTAEDRVVVDMATTERSRLINVRRITVRVHRQLSSLSSVLRNWHARPRDEKDKPAMHISSKRLADRLESLDHDMHTLQERAKLLLDEVAARQADETNRSLRALSIITALLLPGSMVAGIFGMNTKDLPFTDTEGGFWFAMIIGVAATAVFYWVLKRVGAGLRL</sequence>
<dbReference type="InterPro" id="IPR002523">
    <property type="entry name" value="MgTranspt_CorA/ZnTranspt_ZntB"/>
</dbReference>
<dbReference type="Proteomes" id="UP001156882">
    <property type="component" value="Unassembled WGS sequence"/>
</dbReference>
<comment type="similarity">
    <text evidence="2">Belongs to the CorA metal ion transporter (MIT) (TC 1.A.35) family.</text>
</comment>
<comment type="subcellular location">
    <subcellularLocation>
        <location evidence="1">Cell membrane</location>
        <topology evidence="1">Multi-pass membrane protein</topology>
    </subcellularLocation>
</comment>
<dbReference type="SUPFAM" id="SSF143865">
    <property type="entry name" value="CorA soluble domain-like"/>
    <property type="match status" value="1"/>
</dbReference>
<dbReference type="Gene3D" id="3.30.460.20">
    <property type="entry name" value="CorA soluble domain-like"/>
    <property type="match status" value="1"/>
</dbReference>
<protein>
    <submittedName>
        <fullName evidence="13">Transporter</fullName>
    </submittedName>
</protein>
<evidence type="ECO:0000256" key="7">
    <source>
        <dbReference type="ARBA" id="ARBA00022833"/>
    </source>
</evidence>
<proteinExistence type="inferred from homology"/>
<evidence type="ECO:0000256" key="11">
    <source>
        <dbReference type="SAM" id="Coils"/>
    </source>
</evidence>
<reference evidence="14" key="1">
    <citation type="journal article" date="2019" name="Int. J. Syst. Evol. Microbiol.">
        <title>The Global Catalogue of Microorganisms (GCM) 10K type strain sequencing project: providing services to taxonomists for standard genome sequencing and annotation.</title>
        <authorList>
            <consortium name="The Broad Institute Genomics Platform"/>
            <consortium name="The Broad Institute Genome Sequencing Center for Infectious Disease"/>
            <person name="Wu L."/>
            <person name="Ma J."/>
        </authorList>
    </citation>
    <scope>NUCLEOTIDE SEQUENCE [LARGE SCALE GENOMIC DNA]</scope>
    <source>
        <strain evidence="14">NBRC 101365</strain>
    </source>
</reference>